<evidence type="ECO:0000313" key="2">
    <source>
        <dbReference type="EMBL" id="KIN98224.1"/>
    </source>
</evidence>
<evidence type="ECO:0000313" key="3">
    <source>
        <dbReference type="Proteomes" id="UP000054217"/>
    </source>
</evidence>
<gene>
    <name evidence="2" type="ORF">M404DRAFT_31588</name>
</gene>
<dbReference type="HOGENOM" id="CLU_2776984_0_0_1"/>
<evidence type="ECO:0000256" key="1">
    <source>
        <dbReference type="SAM" id="MobiDB-lite"/>
    </source>
</evidence>
<name>A0A0C3NAW2_PISTI</name>
<feature type="region of interest" description="Disordered" evidence="1">
    <location>
        <begin position="23"/>
        <end position="69"/>
    </location>
</feature>
<accession>A0A0C3NAW2</accession>
<organism evidence="2 3">
    <name type="scientific">Pisolithus tinctorius Marx 270</name>
    <dbReference type="NCBI Taxonomy" id="870435"/>
    <lineage>
        <taxon>Eukaryota</taxon>
        <taxon>Fungi</taxon>
        <taxon>Dikarya</taxon>
        <taxon>Basidiomycota</taxon>
        <taxon>Agaricomycotina</taxon>
        <taxon>Agaricomycetes</taxon>
        <taxon>Agaricomycetidae</taxon>
        <taxon>Boletales</taxon>
        <taxon>Sclerodermatineae</taxon>
        <taxon>Pisolithaceae</taxon>
        <taxon>Pisolithus</taxon>
    </lineage>
</organism>
<reference evidence="3" key="2">
    <citation type="submission" date="2015-01" db="EMBL/GenBank/DDBJ databases">
        <title>Evolutionary Origins and Diversification of the Mycorrhizal Mutualists.</title>
        <authorList>
            <consortium name="DOE Joint Genome Institute"/>
            <consortium name="Mycorrhizal Genomics Consortium"/>
            <person name="Kohler A."/>
            <person name="Kuo A."/>
            <person name="Nagy L.G."/>
            <person name="Floudas D."/>
            <person name="Copeland A."/>
            <person name="Barry K.W."/>
            <person name="Cichocki N."/>
            <person name="Veneault-Fourrey C."/>
            <person name="LaButti K."/>
            <person name="Lindquist E.A."/>
            <person name="Lipzen A."/>
            <person name="Lundell T."/>
            <person name="Morin E."/>
            <person name="Murat C."/>
            <person name="Riley R."/>
            <person name="Ohm R."/>
            <person name="Sun H."/>
            <person name="Tunlid A."/>
            <person name="Henrissat B."/>
            <person name="Grigoriev I.V."/>
            <person name="Hibbett D.S."/>
            <person name="Martin F."/>
        </authorList>
    </citation>
    <scope>NUCLEOTIDE SEQUENCE [LARGE SCALE GENOMIC DNA]</scope>
    <source>
        <strain evidence="3">Marx 270</strain>
    </source>
</reference>
<dbReference type="EMBL" id="KN832018">
    <property type="protein sequence ID" value="KIN98224.1"/>
    <property type="molecule type" value="Genomic_DNA"/>
</dbReference>
<proteinExistence type="predicted"/>
<dbReference type="Proteomes" id="UP000054217">
    <property type="component" value="Unassembled WGS sequence"/>
</dbReference>
<dbReference type="InParanoid" id="A0A0C3NAW2"/>
<reference evidence="2 3" key="1">
    <citation type="submission" date="2014-04" db="EMBL/GenBank/DDBJ databases">
        <authorList>
            <consortium name="DOE Joint Genome Institute"/>
            <person name="Kuo A."/>
            <person name="Kohler A."/>
            <person name="Costa M.D."/>
            <person name="Nagy L.G."/>
            <person name="Floudas D."/>
            <person name="Copeland A."/>
            <person name="Barry K.W."/>
            <person name="Cichocki N."/>
            <person name="Veneault-Fourrey C."/>
            <person name="LaButti K."/>
            <person name="Lindquist E.A."/>
            <person name="Lipzen A."/>
            <person name="Lundell T."/>
            <person name="Morin E."/>
            <person name="Murat C."/>
            <person name="Sun H."/>
            <person name="Tunlid A."/>
            <person name="Henrissat B."/>
            <person name="Grigoriev I.V."/>
            <person name="Hibbett D.S."/>
            <person name="Martin F."/>
            <person name="Nordberg H.P."/>
            <person name="Cantor M.N."/>
            <person name="Hua S.X."/>
        </authorList>
    </citation>
    <scope>NUCLEOTIDE SEQUENCE [LARGE SCALE GENOMIC DNA]</scope>
    <source>
        <strain evidence="2 3">Marx 270</strain>
    </source>
</reference>
<keyword evidence="3" id="KW-1185">Reference proteome</keyword>
<feature type="compositionally biased region" description="Basic and acidic residues" evidence="1">
    <location>
        <begin position="43"/>
        <end position="69"/>
    </location>
</feature>
<dbReference type="AlphaFoldDB" id="A0A0C3NAW2"/>
<sequence>MTLLSTDKRPYEVGGAVRWERCATSTGTELDGSKGKRLSTTNSDDHDTKKVNDGLRTSDGDSEKRNDND</sequence>
<protein>
    <submittedName>
        <fullName evidence="2">Uncharacterized protein</fullName>
    </submittedName>
</protein>